<dbReference type="Pfam" id="PF00334">
    <property type="entry name" value="NDK"/>
    <property type="match status" value="1"/>
</dbReference>
<dbReference type="NCBIfam" id="NF001908">
    <property type="entry name" value="PRK00668.1"/>
    <property type="match status" value="1"/>
</dbReference>
<dbReference type="PANTHER" id="PTHR11349">
    <property type="entry name" value="NUCLEOSIDE DIPHOSPHATE KINASE"/>
    <property type="match status" value="1"/>
</dbReference>
<comment type="catalytic activity">
    <reaction evidence="9">
        <text>a 2'-deoxyribonucleoside 5'-diphosphate + ATP = a 2'-deoxyribonucleoside 5'-triphosphate + ADP</text>
        <dbReference type="Rhea" id="RHEA:44640"/>
        <dbReference type="ChEBI" id="CHEBI:30616"/>
        <dbReference type="ChEBI" id="CHEBI:61560"/>
        <dbReference type="ChEBI" id="CHEBI:73316"/>
        <dbReference type="ChEBI" id="CHEBI:456216"/>
        <dbReference type="EC" id="2.7.4.6"/>
    </reaction>
</comment>
<evidence type="ECO:0000256" key="3">
    <source>
        <dbReference type="ARBA" id="ARBA00022679"/>
    </source>
</evidence>
<evidence type="ECO:0000256" key="4">
    <source>
        <dbReference type="ARBA" id="ARBA00022741"/>
    </source>
</evidence>
<protein>
    <recommendedName>
        <fullName evidence="9">Nucleoside diphosphate kinase</fullName>
        <ecNumber evidence="9">2.7.4.6</ecNumber>
    </recommendedName>
</protein>
<feature type="domain" description="Nucleoside diphosphate kinase-like" evidence="11">
    <location>
        <begin position="21"/>
        <end position="158"/>
    </location>
</feature>
<dbReference type="InterPro" id="IPR034907">
    <property type="entry name" value="NDK-like_dom"/>
</dbReference>
<keyword evidence="3 9" id="KW-0808">Transferase</keyword>
<proteinExistence type="evidence at transcript level"/>
<organism evidence="12">
    <name type="scientific">Ixodes ricinus</name>
    <name type="common">Common tick</name>
    <name type="synonym">Acarus ricinus</name>
    <dbReference type="NCBI Taxonomy" id="34613"/>
    <lineage>
        <taxon>Eukaryota</taxon>
        <taxon>Metazoa</taxon>
        <taxon>Ecdysozoa</taxon>
        <taxon>Arthropoda</taxon>
        <taxon>Chelicerata</taxon>
        <taxon>Arachnida</taxon>
        <taxon>Acari</taxon>
        <taxon>Parasitiformes</taxon>
        <taxon>Ixodida</taxon>
        <taxon>Ixodoidea</taxon>
        <taxon>Ixodidae</taxon>
        <taxon>Ixodinae</taxon>
        <taxon>Ixodes</taxon>
    </lineage>
</organism>
<dbReference type="GO" id="GO:0004550">
    <property type="term" value="F:nucleoside diphosphate kinase activity"/>
    <property type="evidence" value="ECO:0007669"/>
    <property type="project" value="UniProtKB-EC"/>
</dbReference>
<dbReference type="EC" id="2.7.4.6" evidence="9"/>
<dbReference type="InterPro" id="IPR036850">
    <property type="entry name" value="NDK-like_dom_sf"/>
</dbReference>
<keyword evidence="12" id="KW-0378">Hydrolase</keyword>
<feature type="binding site" evidence="7">
    <location>
        <position position="122"/>
    </location>
    <ligand>
        <name>ATP</name>
        <dbReference type="ChEBI" id="CHEBI:30616"/>
    </ligand>
</feature>
<feature type="binding site" evidence="7">
    <location>
        <position position="29"/>
    </location>
    <ligand>
        <name>ATP</name>
        <dbReference type="ChEBI" id="CHEBI:30616"/>
    </ligand>
</feature>
<dbReference type="SUPFAM" id="SSF54919">
    <property type="entry name" value="Nucleoside diphosphate kinase, NDK"/>
    <property type="match status" value="1"/>
</dbReference>
<evidence type="ECO:0000313" key="12">
    <source>
        <dbReference type="EMBL" id="JAA70387.1"/>
    </source>
</evidence>
<keyword evidence="12" id="KW-0540">Nuclease</keyword>
<dbReference type="SMART" id="SM00562">
    <property type="entry name" value="NDK"/>
    <property type="match status" value="1"/>
</dbReference>
<keyword evidence="12" id="KW-0255">Endonuclease</keyword>
<feature type="binding site" evidence="7">
    <location>
        <position position="111"/>
    </location>
    <ligand>
        <name>ATP</name>
        <dbReference type="ChEBI" id="CHEBI:30616"/>
    </ligand>
</feature>
<evidence type="ECO:0000259" key="11">
    <source>
        <dbReference type="SMART" id="SM00562"/>
    </source>
</evidence>
<dbReference type="PROSITE" id="PS00469">
    <property type="entry name" value="NDPK"/>
    <property type="match status" value="1"/>
</dbReference>
<dbReference type="InterPro" id="IPR023005">
    <property type="entry name" value="Nucleoside_diP_kinase_AS"/>
</dbReference>
<evidence type="ECO:0000256" key="8">
    <source>
        <dbReference type="RuleBase" id="RU004011"/>
    </source>
</evidence>
<name>A0A0K8RGV3_IXORI</name>
<reference evidence="12" key="1">
    <citation type="submission" date="2012-12" db="EMBL/GenBank/DDBJ databases">
        <title>Identification and characterization of a phenylalanine ammonia-lyase gene family in Isatis indigotica Fort.</title>
        <authorList>
            <person name="Liu Q."/>
            <person name="Chen J."/>
            <person name="Zhou X."/>
            <person name="Di P."/>
            <person name="Xiao Y."/>
            <person name="Xuan H."/>
            <person name="Zhang L."/>
            <person name="Chen W."/>
        </authorList>
    </citation>
    <scope>NUCLEOTIDE SEQUENCE</scope>
    <source>
        <tissue evidence="12">Salivary gland</tissue>
    </source>
</reference>
<keyword evidence="6 9" id="KW-0067">ATP-binding</keyword>
<feature type="binding site" evidence="7">
    <location>
        <position position="77"/>
    </location>
    <ligand>
        <name>ATP</name>
        <dbReference type="ChEBI" id="CHEBI:30616"/>
    </ligand>
</feature>
<dbReference type="AlphaFoldDB" id="A0A0K8RGV3"/>
<dbReference type="PROSITE" id="PS51374">
    <property type="entry name" value="NDPK_LIKE"/>
    <property type="match status" value="1"/>
</dbReference>
<feature type="active site" description="Pros-phosphohistidine intermediate" evidence="7">
    <location>
        <position position="135"/>
    </location>
</feature>
<feature type="signal peptide" evidence="10">
    <location>
        <begin position="1"/>
        <end position="16"/>
    </location>
</feature>
<feature type="binding site" evidence="7">
    <location>
        <position position="105"/>
    </location>
    <ligand>
        <name>ATP</name>
        <dbReference type="ChEBI" id="CHEBI:30616"/>
    </ligand>
</feature>
<feature type="chain" id="PRO_5005518123" description="Nucleoside diphosphate kinase" evidence="10">
    <location>
        <begin position="17"/>
        <end position="171"/>
    </location>
</feature>
<evidence type="ECO:0000256" key="1">
    <source>
        <dbReference type="ARBA" id="ARBA00001946"/>
    </source>
</evidence>
<dbReference type="GO" id="GO:0005524">
    <property type="term" value="F:ATP binding"/>
    <property type="evidence" value="ECO:0007669"/>
    <property type="project" value="UniProtKB-KW"/>
</dbReference>
<dbReference type="HAMAP" id="MF_00451">
    <property type="entry name" value="NDP_kinase"/>
    <property type="match status" value="1"/>
</dbReference>
<dbReference type="PRINTS" id="PR01243">
    <property type="entry name" value="NUCDPKINASE"/>
</dbReference>
<dbReference type="GO" id="GO:0006183">
    <property type="term" value="P:GTP biosynthetic process"/>
    <property type="evidence" value="ECO:0007669"/>
    <property type="project" value="InterPro"/>
</dbReference>
<comment type="similarity">
    <text evidence="2 7 8">Belongs to the NDK family.</text>
</comment>
<dbReference type="FunFam" id="3.30.70.141:FF:000002">
    <property type="entry name" value="Nucleoside diphosphate kinase"/>
    <property type="match status" value="1"/>
</dbReference>
<sequence>MVVGILMAMYASLSAAVQERRERTFVIVKPDGVQRGLIGKVVSRFEKNGFKLVAMKFLQATEDILKKHYEELSDRPFFPALIKYMQMGPIVIMVWEGKEVVKRARDIIGATDPLKSSPGTIRGDYGIVTGRNVVHGSDSLPSSKREIELWFEKAEVVPWMQCLDDWIFKEN</sequence>
<keyword evidence="10" id="KW-0732">Signal</keyword>
<keyword evidence="4 9" id="KW-0547">Nucleotide-binding</keyword>
<feature type="binding site" evidence="7">
    <location>
        <position position="132"/>
    </location>
    <ligand>
        <name>ATP</name>
        <dbReference type="ChEBI" id="CHEBI:30616"/>
    </ligand>
</feature>
<evidence type="ECO:0000256" key="5">
    <source>
        <dbReference type="ARBA" id="ARBA00022777"/>
    </source>
</evidence>
<evidence type="ECO:0000256" key="2">
    <source>
        <dbReference type="ARBA" id="ARBA00008142"/>
    </source>
</evidence>
<dbReference type="CDD" id="cd04413">
    <property type="entry name" value="NDPk_I"/>
    <property type="match status" value="1"/>
</dbReference>
<dbReference type="GO" id="GO:0006241">
    <property type="term" value="P:CTP biosynthetic process"/>
    <property type="evidence" value="ECO:0007669"/>
    <property type="project" value="InterPro"/>
</dbReference>
<accession>A0A0K8RGV3</accession>
<evidence type="ECO:0000256" key="7">
    <source>
        <dbReference type="PROSITE-ProRule" id="PRU00706"/>
    </source>
</evidence>
<dbReference type="GO" id="GO:0006228">
    <property type="term" value="P:UTP biosynthetic process"/>
    <property type="evidence" value="ECO:0007669"/>
    <property type="project" value="InterPro"/>
</dbReference>
<dbReference type="Gene3D" id="3.30.70.141">
    <property type="entry name" value="Nucleoside diphosphate kinase-like domain"/>
    <property type="match status" value="1"/>
</dbReference>
<comment type="cofactor">
    <cofactor evidence="1">
        <name>Mg(2+)</name>
        <dbReference type="ChEBI" id="CHEBI:18420"/>
    </cofactor>
</comment>
<dbReference type="GO" id="GO:0004519">
    <property type="term" value="F:endonuclease activity"/>
    <property type="evidence" value="ECO:0007669"/>
    <property type="project" value="UniProtKB-KW"/>
</dbReference>
<evidence type="ECO:0000256" key="6">
    <source>
        <dbReference type="ARBA" id="ARBA00022840"/>
    </source>
</evidence>
<evidence type="ECO:0000256" key="9">
    <source>
        <dbReference type="RuleBase" id="RU004013"/>
    </source>
</evidence>
<dbReference type="EMBL" id="GADI01003421">
    <property type="protein sequence ID" value="JAA70387.1"/>
    <property type="molecule type" value="mRNA"/>
</dbReference>
<keyword evidence="5 9" id="KW-0418">Kinase</keyword>
<evidence type="ECO:0000256" key="10">
    <source>
        <dbReference type="SAM" id="SignalP"/>
    </source>
</evidence>
<dbReference type="InterPro" id="IPR001564">
    <property type="entry name" value="Nucleoside_diP_kinase"/>
</dbReference>